<comment type="caution">
    <text evidence="3">The sequence shown here is derived from an EMBL/GenBank/DDBJ whole genome shotgun (WGS) entry which is preliminary data.</text>
</comment>
<proteinExistence type="predicted"/>
<accession>A0A074RLY8</accession>
<organism evidence="3 4">
    <name type="scientific">Rhizoctonia solani 123E</name>
    <dbReference type="NCBI Taxonomy" id="1423351"/>
    <lineage>
        <taxon>Eukaryota</taxon>
        <taxon>Fungi</taxon>
        <taxon>Dikarya</taxon>
        <taxon>Basidiomycota</taxon>
        <taxon>Agaricomycotina</taxon>
        <taxon>Agaricomycetes</taxon>
        <taxon>Cantharellales</taxon>
        <taxon>Ceratobasidiaceae</taxon>
        <taxon>Rhizoctonia</taxon>
    </lineage>
</organism>
<evidence type="ECO:0000313" key="4">
    <source>
        <dbReference type="Proteomes" id="UP000027456"/>
    </source>
</evidence>
<dbReference type="Proteomes" id="UP000027456">
    <property type="component" value="Unassembled WGS sequence"/>
</dbReference>
<dbReference type="STRING" id="1423351.A0A074RLY8"/>
<feature type="compositionally biased region" description="Basic residues" evidence="1">
    <location>
        <begin position="392"/>
        <end position="402"/>
    </location>
</feature>
<dbReference type="HOGENOM" id="CLU_685409_0_0_1"/>
<gene>
    <name evidence="3" type="ORF">V565_204050</name>
</gene>
<evidence type="ECO:0000256" key="1">
    <source>
        <dbReference type="SAM" id="MobiDB-lite"/>
    </source>
</evidence>
<reference evidence="3 4" key="1">
    <citation type="submission" date="2013-12" db="EMBL/GenBank/DDBJ databases">
        <authorList>
            <person name="Cubeta M."/>
            <person name="Pakala S."/>
            <person name="Fedorova N."/>
            <person name="Thomas E."/>
            <person name="Dean R."/>
            <person name="Jabaji S."/>
            <person name="Neate S."/>
            <person name="Toda T."/>
            <person name="Tavantzis S."/>
            <person name="Vilgalys R."/>
            <person name="Bharathan N."/>
            <person name="Pakala S."/>
            <person name="Losada L.S."/>
            <person name="Zafar N."/>
            <person name="Nierman W."/>
        </authorList>
    </citation>
    <scope>NUCLEOTIDE SEQUENCE [LARGE SCALE GENOMIC DNA]</scope>
    <source>
        <strain evidence="3 4">123E</strain>
    </source>
</reference>
<feature type="region of interest" description="Disordered" evidence="1">
    <location>
        <begin position="361"/>
        <end position="402"/>
    </location>
</feature>
<dbReference type="InterPro" id="IPR029463">
    <property type="entry name" value="Lys_MEP"/>
</dbReference>
<keyword evidence="4" id="KW-1185">Reference proteome</keyword>
<dbReference type="EMBL" id="AZST01001149">
    <property type="protein sequence ID" value="KEP46345.1"/>
    <property type="molecule type" value="Genomic_DNA"/>
</dbReference>
<dbReference type="InterPro" id="IPR024079">
    <property type="entry name" value="MetalloPept_cat_dom_sf"/>
</dbReference>
<dbReference type="Pfam" id="PF14521">
    <property type="entry name" value="Aspzincin_M35"/>
    <property type="match status" value="1"/>
</dbReference>
<name>A0A074RLY8_9AGAM</name>
<dbReference type="Gene3D" id="3.40.390.10">
    <property type="entry name" value="Collagenase (Catalytic Domain)"/>
    <property type="match status" value="2"/>
</dbReference>
<protein>
    <recommendedName>
        <fullName evidence="2">Lysine-specific metallo-endopeptidase domain-containing protein</fullName>
    </recommendedName>
</protein>
<evidence type="ECO:0000259" key="2">
    <source>
        <dbReference type="Pfam" id="PF14521"/>
    </source>
</evidence>
<sequence length="402" mass="46027">MVSAAPDSRDLKFWRCNPIQMKVIENAVVAADWLTIDAREYLAKLTEEQQGFYPNYFGTYDKVHSRIVDAHFDIIQGMSANPEENPKPIYDCIKCMTEKPGTYAKRNSYVLGGRIALCGRFWNENLDKQVVAILHLKLQYYKPKMDTKTGTLLGNNNPGSATEEKIWKVDNTNYVKLLHPNIGRVRQTVFKDCEGKQDQIRAAAEASDLHVQYAQTFLPPQTELIHNFYTTYFGPYDEARVKIIQGHYRVIQGKATSLLYDCSRCKYNHPDNYAKMKTYVGQTSVVLCDDFWNSRVNGRRSQAGIILRANMQLHKEQIEKETNYVKQQLHIEPEQAEHMQGFTISPYQRFAERVYIDFDKLTGPSKDVGPSQDVGPSRKRPHVSSEGDGKGSSRRKHGKGPM</sequence>
<dbReference type="AlphaFoldDB" id="A0A074RLY8"/>
<evidence type="ECO:0000313" key="3">
    <source>
        <dbReference type="EMBL" id="KEP46345.1"/>
    </source>
</evidence>
<dbReference type="GO" id="GO:0004222">
    <property type="term" value="F:metalloendopeptidase activity"/>
    <property type="evidence" value="ECO:0007669"/>
    <property type="project" value="InterPro"/>
</dbReference>
<feature type="domain" description="Lysine-specific metallo-endopeptidase" evidence="2">
    <location>
        <begin position="228"/>
        <end position="320"/>
    </location>
</feature>
<dbReference type="SUPFAM" id="SSF55486">
    <property type="entry name" value="Metalloproteases ('zincins'), catalytic domain"/>
    <property type="match status" value="2"/>
</dbReference>